<evidence type="ECO:0000313" key="3">
    <source>
        <dbReference type="Proteomes" id="UP000018144"/>
    </source>
</evidence>
<dbReference type="Proteomes" id="UP000018144">
    <property type="component" value="Unassembled WGS sequence"/>
</dbReference>
<proteinExistence type="predicted"/>
<evidence type="ECO:0000256" key="1">
    <source>
        <dbReference type="SAM" id="MobiDB-lite"/>
    </source>
</evidence>
<reference evidence="2 3" key="1">
    <citation type="journal article" date="2013" name="PLoS Genet.">
        <title>The genome and development-dependent transcriptomes of Pyronema confluens: a window into fungal evolution.</title>
        <authorList>
            <person name="Traeger S."/>
            <person name="Altegoer F."/>
            <person name="Freitag M."/>
            <person name="Gabaldon T."/>
            <person name="Kempken F."/>
            <person name="Kumar A."/>
            <person name="Marcet-Houben M."/>
            <person name="Poggeler S."/>
            <person name="Stajich J.E."/>
            <person name="Nowrousian M."/>
        </authorList>
    </citation>
    <scope>NUCLEOTIDE SEQUENCE [LARGE SCALE GENOMIC DNA]</scope>
    <source>
        <strain evidence="3">CBS 100304</strain>
        <tissue evidence="2">Vegetative mycelium</tissue>
    </source>
</reference>
<organism evidence="2 3">
    <name type="scientific">Pyronema omphalodes (strain CBS 100304)</name>
    <name type="common">Pyronema confluens</name>
    <dbReference type="NCBI Taxonomy" id="1076935"/>
    <lineage>
        <taxon>Eukaryota</taxon>
        <taxon>Fungi</taxon>
        <taxon>Dikarya</taxon>
        <taxon>Ascomycota</taxon>
        <taxon>Pezizomycotina</taxon>
        <taxon>Pezizomycetes</taxon>
        <taxon>Pezizales</taxon>
        <taxon>Pyronemataceae</taxon>
        <taxon>Pyronema</taxon>
    </lineage>
</organism>
<feature type="compositionally biased region" description="Polar residues" evidence="1">
    <location>
        <begin position="167"/>
        <end position="184"/>
    </location>
</feature>
<keyword evidence="3" id="KW-1185">Reference proteome</keyword>
<feature type="region of interest" description="Disordered" evidence="1">
    <location>
        <begin position="165"/>
        <end position="184"/>
    </location>
</feature>
<feature type="region of interest" description="Disordered" evidence="1">
    <location>
        <begin position="135"/>
        <end position="157"/>
    </location>
</feature>
<sequence>MNFHGETITETASRRGVCQVWERALKRFGYDAKGIIAADLGVGLTHCSIDGTLVKGARKVDHDPEFICNLCSLGESEWEEDSRKCEEDWPWNPKWPQWDRRPRERYYSAIRRGYKTTKECYYDDSDDYIIDEEYEAEFSEDEDEEDEKEEIGNEDCKKPCVEVEEQCGSSNIDRDNQSTSPTSG</sequence>
<feature type="compositionally biased region" description="Acidic residues" evidence="1">
    <location>
        <begin position="135"/>
        <end position="149"/>
    </location>
</feature>
<name>U4LHY4_PYROM</name>
<dbReference type="AlphaFoldDB" id="U4LHY4"/>
<gene>
    <name evidence="2" type="ORF">PCON_11372</name>
</gene>
<evidence type="ECO:0000313" key="2">
    <source>
        <dbReference type="EMBL" id="CCX31734.1"/>
    </source>
</evidence>
<protein>
    <submittedName>
        <fullName evidence="2">Uncharacterized protein</fullName>
    </submittedName>
</protein>
<accession>U4LHY4</accession>
<dbReference type="EMBL" id="HF935644">
    <property type="protein sequence ID" value="CCX31734.1"/>
    <property type="molecule type" value="Genomic_DNA"/>
</dbReference>